<dbReference type="OrthoDB" id="9784988at2"/>
<dbReference type="Proteomes" id="UP000000496">
    <property type="component" value="Chromosome gsn.131"/>
</dbReference>
<protein>
    <recommendedName>
        <fullName evidence="2">Peptide deformylase</fullName>
        <shortName evidence="2">PDF</shortName>
        <ecNumber evidence="2">3.5.1.88</ecNumber>
    </recommendedName>
    <alternativeName>
        <fullName evidence="2">Polypeptide deformylase</fullName>
    </alternativeName>
</protein>
<feature type="binding site" evidence="2">
    <location>
        <position position="141"/>
    </location>
    <ligand>
        <name>Fe cation</name>
        <dbReference type="ChEBI" id="CHEBI:24875"/>
    </ligand>
</feature>
<keyword evidence="2 3" id="KW-0378">Hydrolase</keyword>
<gene>
    <name evidence="2 3" type="primary">def</name>
    <name evidence="3" type="ordered locus">SNE_A08930</name>
</gene>
<dbReference type="EMBL" id="FR872582">
    <property type="protein sequence ID" value="CCB88770.1"/>
    <property type="molecule type" value="Genomic_DNA"/>
</dbReference>
<dbReference type="AlphaFoldDB" id="F8L7N6"/>
<dbReference type="PIRSF" id="PIRSF004749">
    <property type="entry name" value="Pep_def"/>
    <property type="match status" value="1"/>
</dbReference>
<evidence type="ECO:0000313" key="4">
    <source>
        <dbReference type="Proteomes" id="UP000000496"/>
    </source>
</evidence>
<evidence type="ECO:0000256" key="2">
    <source>
        <dbReference type="HAMAP-Rule" id="MF_00163"/>
    </source>
</evidence>
<reference evidence="3 4" key="1">
    <citation type="journal article" date="2011" name="Mol. Biol. Evol.">
        <title>Unity in variety--the pan-genome of the Chlamydiae.</title>
        <authorList>
            <person name="Collingro A."/>
            <person name="Tischler P."/>
            <person name="Weinmaier T."/>
            <person name="Penz T."/>
            <person name="Heinz E."/>
            <person name="Brunham R.C."/>
            <person name="Read T.D."/>
            <person name="Bavoil P.M."/>
            <person name="Sachse K."/>
            <person name="Kahane S."/>
            <person name="Friedman M.G."/>
            <person name="Rattei T."/>
            <person name="Myers G.S."/>
            <person name="Horn M."/>
        </authorList>
    </citation>
    <scope>NUCLEOTIDE SEQUENCE [LARGE SCALE GENOMIC DNA]</scope>
    <source>
        <strain evidence="4">ATCC VR-1471 / Z</strain>
    </source>
</reference>
<dbReference type="Gene3D" id="3.90.45.10">
    <property type="entry name" value="Peptide deformylase"/>
    <property type="match status" value="1"/>
</dbReference>
<comment type="catalytic activity">
    <reaction evidence="2">
        <text>N-terminal N-formyl-L-methionyl-[peptide] + H2O = N-terminal L-methionyl-[peptide] + formate</text>
        <dbReference type="Rhea" id="RHEA:24420"/>
        <dbReference type="Rhea" id="RHEA-COMP:10639"/>
        <dbReference type="Rhea" id="RHEA-COMP:10640"/>
        <dbReference type="ChEBI" id="CHEBI:15377"/>
        <dbReference type="ChEBI" id="CHEBI:15740"/>
        <dbReference type="ChEBI" id="CHEBI:49298"/>
        <dbReference type="ChEBI" id="CHEBI:64731"/>
        <dbReference type="EC" id="3.5.1.88"/>
    </reaction>
</comment>
<dbReference type="HOGENOM" id="CLU_061901_2_0_0"/>
<accession>F8L7N6</accession>
<dbReference type="Pfam" id="PF01327">
    <property type="entry name" value="Pep_deformylase"/>
    <property type="match status" value="1"/>
</dbReference>
<dbReference type="HAMAP" id="MF_00163">
    <property type="entry name" value="Pep_deformylase"/>
    <property type="match status" value="1"/>
</dbReference>
<keyword evidence="2" id="KW-0479">Metal-binding</keyword>
<sequence>MLRDLTYYGNPVLRKKCQQIEEITDEIRRLGQDLMETVLAMDGAGLSAPQVGELHRIFVIRYANGQDSEGWPIICPPCVFINPILSNPSIEMITHGEGCMSIPGIYEKVTRPRTIEVEYMDLEGKMHKEIATDWRARAIMHENDHLNGVLNIDRIHPNRKKKIEGALREIKKQYN</sequence>
<name>F8L7N6_SIMNZ</name>
<dbReference type="GO" id="GO:0006412">
    <property type="term" value="P:translation"/>
    <property type="evidence" value="ECO:0007669"/>
    <property type="project" value="UniProtKB-UniRule"/>
</dbReference>
<dbReference type="STRING" id="331113.SNE_A08930"/>
<keyword evidence="2" id="KW-0408">Iron</keyword>
<dbReference type="PRINTS" id="PR01576">
    <property type="entry name" value="PDEFORMYLASE"/>
</dbReference>
<dbReference type="eggNOG" id="COG0242">
    <property type="taxonomic scope" value="Bacteria"/>
</dbReference>
<dbReference type="InterPro" id="IPR023635">
    <property type="entry name" value="Peptide_deformylase"/>
</dbReference>
<organism evidence="3 4">
    <name type="scientific">Simkania negevensis (strain ATCC VR-1471 / DSM 27360 / Z)</name>
    <dbReference type="NCBI Taxonomy" id="331113"/>
    <lineage>
        <taxon>Bacteria</taxon>
        <taxon>Pseudomonadati</taxon>
        <taxon>Chlamydiota</taxon>
        <taxon>Chlamydiia</taxon>
        <taxon>Parachlamydiales</taxon>
        <taxon>Simkaniaceae</taxon>
        <taxon>Simkania</taxon>
    </lineage>
</organism>
<dbReference type="SUPFAM" id="SSF56420">
    <property type="entry name" value="Peptide deformylase"/>
    <property type="match status" value="1"/>
</dbReference>
<dbReference type="PANTHER" id="PTHR10458:SF22">
    <property type="entry name" value="PEPTIDE DEFORMYLASE"/>
    <property type="match status" value="1"/>
</dbReference>
<dbReference type="GO" id="GO:0046872">
    <property type="term" value="F:metal ion binding"/>
    <property type="evidence" value="ECO:0007669"/>
    <property type="project" value="UniProtKB-KW"/>
</dbReference>
<dbReference type="NCBIfam" id="NF001159">
    <property type="entry name" value="PRK00150.1-3"/>
    <property type="match status" value="1"/>
</dbReference>
<evidence type="ECO:0000313" key="3">
    <source>
        <dbReference type="EMBL" id="CCB88770.1"/>
    </source>
</evidence>
<keyword evidence="2" id="KW-0648">Protein biosynthesis</keyword>
<dbReference type="RefSeq" id="WP_013943237.1">
    <property type="nucleotide sequence ID" value="NC_015713.1"/>
</dbReference>
<dbReference type="GO" id="GO:0042586">
    <property type="term" value="F:peptide deformylase activity"/>
    <property type="evidence" value="ECO:0007669"/>
    <property type="project" value="UniProtKB-UniRule"/>
</dbReference>
<proteinExistence type="inferred from homology"/>
<comment type="function">
    <text evidence="2">Removes the formyl group from the N-terminal Met of newly synthesized proteins. Requires at least a dipeptide for an efficient rate of reaction. N-terminal L-methionine is a prerequisite for activity but the enzyme has broad specificity at other positions.</text>
</comment>
<feature type="binding site" evidence="2">
    <location>
        <position position="145"/>
    </location>
    <ligand>
        <name>Fe cation</name>
        <dbReference type="ChEBI" id="CHEBI:24875"/>
    </ligand>
</feature>
<dbReference type="EC" id="3.5.1.88" evidence="2"/>
<evidence type="ECO:0000256" key="1">
    <source>
        <dbReference type="ARBA" id="ARBA00010759"/>
    </source>
</evidence>
<dbReference type="CDD" id="cd00487">
    <property type="entry name" value="Pep_deformylase"/>
    <property type="match status" value="1"/>
</dbReference>
<dbReference type="KEGG" id="sng:SNE_A08930"/>
<dbReference type="PANTHER" id="PTHR10458">
    <property type="entry name" value="PEPTIDE DEFORMYLASE"/>
    <property type="match status" value="1"/>
</dbReference>
<comment type="similarity">
    <text evidence="1 2">Belongs to the polypeptide deformylase family.</text>
</comment>
<comment type="cofactor">
    <cofactor evidence="2">
        <name>Fe(2+)</name>
        <dbReference type="ChEBI" id="CHEBI:29033"/>
    </cofactor>
    <text evidence="2">Binds 1 Fe(2+) ion.</text>
</comment>
<feature type="binding site" evidence="2">
    <location>
        <position position="99"/>
    </location>
    <ligand>
        <name>Fe cation</name>
        <dbReference type="ChEBI" id="CHEBI:24875"/>
    </ligand>
</feature>
<feature type="active site" evidence="2">
    <location>
        <position position="142"/>
    </location>
</feature>
<dbReference type="NCBIfam" id="TIGR00079">
    <property type="entry name" value="pept_deformyl"/>
    <property type="match status" value="1"/>
</dbReference>
<dbReference type="InterPro" id="IPR036821">
    <property type="entry name" value="Peptide_deformylase_sf"/>
</dbReference>
<keyword evidence="4" id="KW-1185">Reference proteome</keyword>